<dbReference type="NCBIfam" id="TIGR01640">
    <property type="entry name" value="F_box_assoc_1"/>
    <property type="match status" value="1"/>
</dbReference>
<dbReference type="AlphaFoldDB" id="A0A3L6T951"/>
<gene>
    <name evidence="2" type="ORF">C2845_PM03G00050</name>
</gene>
<dbReference type="STRING" id="4540.A0A3L6T951"/>
<dbReference type="InterPro" id="IPR050796">
    <property type="entry name" value="SCF_F-box_component"/>
</dbReference>
<dbReference type="Pfam" id="PF08268">
    <property type="entry name" value="FBA_3"/>
    <property type="match status" value="1"/>
</dbReference>
<organism evidence="2 3">
    <name type="scientific">Panicum miliaceum</name>
    <name type="common">Proso millet</name>
    <name type="synonym">Broomcorn millet</name>
    <dbReference type="NCBI Taxonomy" id="4540"/>
    <lineage>
        <taxon>Eukaryota</taxon>
        <taxon>Viridiplantae</taxon>
        <taxon>Streptophyta</taxon>
        <taxon>Embryophyta</taxon>
        <taxon>Tracheophyta</taxon>
        <taxon>Spermatophyta</taxon>
        <taxon>Magnoliopsida</taxon>
        <taxon>Liliopsida</taxon>
        <taxon>Poales</taxon>
        <taxon>Poaceae</taxon>
        <taxon>PACMAD clade</taxon>
        <taxon>Panicoideae</taxon>
        <taxon>Panicodae</taxon>
        <taxon>Paniceae</taxon>
        <taxon>Panicinae</taxon>
        <taxon>Panicum</taxon>
        <taxon>Panicum sect. Panicum</taxon>
    </lineage>
</organism>
<feature type="domain" description="F-box associated beta-propeller type 3" evidence="1">
    <location>
        <begin position="25"/>
        <end position="234"/>
    </location>
</feature>
<evidence type="ECO:0000313" key="2">
    <source>
        <dbReference type="EMBL" id="RLN34825.1"/>
    </source>
</evidence>
<evidence type="ECO:0000259" key="1">
    <source>
        <dbReference type="Pfam" id="PF08268"/>
    </source>
</evidence>
<dbReference type="Proteomes" id="UP000275267">
    <property type="component" value="Unassembled WGS sequence"/>
</dbReference>
<accession>A0A3L6T951</accession>
<name>A0A3L6T951_PANMI</name>
<dbReference type="PANTHER" id="PTHR31672">
    <property type="entry name" value="BNACNNG10540D PROTEIN"/>
    <property type="match status" value="1"/>
</dbReference>
<sequence>MIQISFYQWQTSGGKAAPRFKHAKDFAGKFKRFGYFAHCDGLVLGPTDTKLYLFNPATRDAITLPDSERNDLRYTARACHCAGLGRDPRTGKYKVVRAFFRAIYSGLFTNVHLMGMEVLTVGGDGVWRQMMRRPPYPVMSWQTGIHIKGFMYWRIDDYHHDVPAPRGLLRLSLADEEFGVTGLPESLDPELDLCFSLEELHGQELCLAACTGDESVTIWTMEVDDDGGQGQWEQRYNIRSRGLCHPMALVAGGSRLLLWRGGVVYGHDLAKREAELSTVCKLDRIRYQGRRARKWKNLWIFNVTPYTESLVRPRFSDSRGGRPSPRFFLDMLARMK</sequence>
<comment type="caution">
    <text evidence="2">The sequence shown here is derived from an EMBL/GenBank/DDBJ whole genome shotgun (WGS) entry which is preliminary data.</text>
</comment>
<dbReference type="OrthoDB" id="691505at2759"/>
<dbReference type="EMBL" id="PQIB02000002">
    <property type="protein sequence ID" value="RLN34825.1"/>
    <property type="molecule type" value="Genomic_DNA"/>
</dbReference>
<dbReference type="InterPro" id="IPR013187">
    <property type="entry name" value="F-box-assoc_dom_typ3"/>
</dbReference>
<reference evidence="3" key="1">
    <citation type="journal article" date="2019" name="Nat. Commun.">
        <title>The genome of broomcorn millet.</title>
        <authorList>
            <person name="Zou C."/>
            <person name="Miki D."/>
            <person name="Li D."/>
            <person name="Tang Q."/>
            <person name="Xiao L."/>
            <person name="Rajput S."/>
            <person name="Deng P."/>
            <person name="Jia W."/>
            <person name="Huang R."/>
            <person name="Zhang M."/>
            <person name="Sun Y."/>
            <person name="Hu J."/>
            <person name="Fu X."/>
            <person name="Schnable P.S."/>
            <person name="Li F."/>
            <person name="Zhang H."/>
            <person name="Feng B."/>
            <person name="Zhu X."/>
            <person name="Liu R."/>
            <person name="Schnable J.C."/>
            <person name="Zhu J.-K."/>
            <person name="Zhang H."/>
        </authorList>
    </citation>
    <scope>NUCLEOTIDE SEQUENCE [LARGE SCALE GENOMIC DNA]</scope>
</reference>
<dbReference type="PANTHER" id="PTHR31672:SF13">
    <property type="entry name" value="F-BOX PROTEIN CPR30-LIKE"/>
    <property type="match status" value="1"/>
</dbReference>
<evidence type="ECO:0000313" key="3">
    <source>
        <dbReference type="Proteomes" id="UP000275267"/>
    </source>
</evidence>
<protein>
    <recommendedName>
        <fullName evidence="1">F-box associated beta-propeller type 3 domain-containing protein</fullName>
    </recommendedName>
</protein>
<proteinExistence type="predicted"/>
<keyword evidence="3" id="KW-1185">Reference proteome</keyword>
<dbReference type="InterPro" id="IPR017451">
    <property type="entry name" value="F-box-assoc_interact_dom"/>
</dbReference>